<dbReference type="AlphaFoldDB" id="A0AAF0Y5C3"/>
<accession>A0AAF0Y5C3</accession>
<protein>
    <submittedName>
        <fullName evidence="2">Uncharacterized protein</fullName>
    </submittedName>
</protein>
<keyword evidence="3" id="KW-1185">Reference proteome</keyword>
<feature type="compositionally biased region" description="Polar residues" evidence="1">
    <location>
        <begin position="1"/>
        <end position="20"/>
    </location>
</feature>
<gene>
    <name evidence="2" type="ORF">LOC62_01G001523</name>
</gene>
<dbReference type="GeneID" id="87804778"/>
<evidence type="ECO:0000313" key="3">
    <source>
        <dbReference type="Proteomes" id="UP000827549"/>
    </source>
</evidence>
<sequence length="290" mass="32414">METKTTNTPAPIEKASTQPTPRRHVRRDDRLPFQAPLPPDCLTSSEHASLGRLEDLEGLEGRGTERLTLDLVFASRDAEFKRSSNNFKRELLAYTEVFTIDMHHSCSCAVFADVWAELFPNLIVLRIAPIISDRADNWCVAPMCSPGMNACPSGDESCAFLTKLKPSKIVWAWTAGSDNFQWNLVPDVEVFLFLCASFLALGSPQRLWLGSLLTHWPRMPAIKIVFLGSFEGSSHGVGDRRRTQQAHLKDFKALAKQGLAKLVTTYKHYKGRKVTVTVSRPSNLSSRTIL</sequence>
<name>A0AAF0Y5C3_9TREE</name>
<dbReference type="Proteomes" id="UP000827549">
    <property type="component" value="Chromosome 1"/>
</dbReference>
<dbReference type="EMBL" id="CP086714">
    <property type="protein sequence ID" value="WOO77971.1"/>
    <property type="molecule type" value="Genomic_DNA"/>
</dbReference>
<organism evidence="2 3">
    <name type="scientific">Vanrija pseudolonga</name>
    <dbReference type="NCBI Taxonomy" id="143232"/>
    <lineage>
        <taxon>Eukaryota</taxon>
        <taxon>Fungi</taxon>
        <taxon>Dikarya</taxon>
        <taxon>Basidiomycota</taxon>
        <taxon>Agaricomycotina</taxon>
        <taxon>Tremellomycetes</taxon>
        <taxon>Trichosporonales</taxon>
        <taxon>Trichosporonaceae</taxon>
        <taxon>Vanrija</taxon>
    </lineage>
</organism>
<dbReference type="RefSeq" id="XP_062624003.1">
    <property type="nucleotide sequence ID" value="XM_062768019.1"/>
</dbReference>
<reference evidence="2" key="1">
    <citation type="submission" date="2023-10" db="EMBL/GenBank/DDBJ databases">
        <authorList>
            <person name="Noh H."/>
        </authorList>
    </citation>
    <scope>NUCLEOTIDE SEQUENCE</scope>
    <source>
        <strain evidence="2">DUCC4014</strain>
    </source>
</reference>
<evidence type="ECO:0000256" key="1">
    <source>
        <dbReference type="SAM" id="MobiDB-lite"/>
    </source>
</evidence>
<feature type="region of interest" description="Disordered" evidence="1">
    <location>
        <begin position="1"/>
        <end position="30"/>
    </location>
</feature>
<proteinExistence type="predicted"/>
<evidence type="ECO:0000313" key="2">
    <source>
        <dbReference type="EMBL" id="WOO77971.1"/>
    </source>
</evidence>